<accession>C2ENE2</accession>
<dbReference type="eggNOG" id="COG2070">
    <property type="taxonomic scope" value="Bacteria"/>
</dbReference>
<dbReference type="EMBL" id="ACGU01000055">
    <property type="protein sequence ID" value="EEJ71946.1"/>
    <property type="molecule type" value="Genomic_DNA"/>
</dbReference>
<dbReference type="GO" id="GO:0051213">
    <property type="term" value="F:dioxygenase activity"/>
    <property type="evidence" value="ECO:0007669"/>
    <property type="project" value="UniProtKB-KW"/>
</dbReference>
<comment type="caution">
    <text evidence="6">The sequence shown here is derived from an EMBL/GenBank/DDBJ whole genome shotgun (WGS) entry which is preliminary data.</text>
</comment>
<dbReference type="PATRIC" id="fig|525365.8.peg.142"/>
<keyword evidence="7" id="KW-1185">Reference proteome</keyword>
<dbReference type="CDD" id="cd04730">
    <property type="entry name" value="NPD_like"/>
    <property type="match status" value="1"/>
</dbReference>
<keyword evidence="3" id="KW-0285">Flavoprotein</keyword>
<dbReference type="Proteomes" id="UP000005583">
    <property type="component" value="Unassembled WGS sequence"/>
</dbReference>
<dbReference type="InterPro" id="IPR004136">
    <property type="entry name" value="NMO"/>
</dbReference>
<dbReference type="RefSeq" id="WP_007125716.1">
    <property type="nucleotide sequence ID" value="NZ_AZFO01000010.1"/>
</dbReference>
<evidence type="ECO:0000256" key="1">
    <source>
        <dbReference type="ARBA" id="ARBA00003535"/>
    </source>
</evidence>
<evidence type="ECO:0000313" key="7">
    <source>
        <dbReference type="Proteomes" id="UP000005583"/>
    </source>
</evidence>
<protein>
    <recommendedName>
        <fullName evidence="2">Probable nitronate monooxygenase</fullName>
    </recommendedName>
</protein>
<dbReference type="STRING" id="525365.HMPREF0548_1188"/>
<evidence type="ECO:0000313" key="6">
    <source>
        <dbReference type="EMBL" id="EEJ71946.1"/>
    </source>
</evidence>
<keyword evidence="6" id="KW-0223">Dioxygenase</keyword>
<gene>
    <name evidence="6" type="ORF">HMPREF0548_1188</name>
</gene>
<dbReference type="GO" id="GO:0018580">
    <property type="term" value="F:nitronate monooxygenase activity"/>
    <property type="evidence" value="ECO:0007669"/>
    <property type="project" value="InterPro"/>
</dbReference>
<proteinExistence type="predicted"/>
<dbReference type="Pfam" id="PF03060">
    <property type="entry name" value="NMO"/>
    <property type="match status" value="1"/>
</dbReference>
<name>C2ENE2_9LACO</name>
<keyword evidence="4" id="KW-0288">FMN</keyword>
<comment type="function">
    <text evidence="1">Nitronate monooxygenase that uses molecular oxygen to catalyze the oxidative denitrification of alkyl nitronates. Acts on propionate 3-nitronate (P3N), the presumed physiological substrate. Probably functions in the detoxification of P3N, a metabolic poison produced by plants and fungi as a defense mechanism.</text>
</comment>
<keyword evidence="5" id="KW-0560">Oxidoreductase</keyword>
<reference evidence="6 7" key="1">
    <citation type="submission" date="2009-01" db="EMBL/GenBank/DDBJ databases">
        <authorList>
            <person name="Qin X."/>
            <person name="Bachman B."/>
            <person name="Battles P."/>
            <person name="Bell A."/>
            <person name="Bess C."/>
            <person name="Bickham C."/>
            <person name="Chaboub L."/>
            <person name="Chen D."/>
            <person name="Coyle M."/>
            <person name="Deiros D.R."/>
            <person name="Dinh H."/>
            <person name="Forbes L."/>
            <person name="Fowler G."/>
            <person name="Francisco L."/>
            <person name="Fu Q."/>
            <person name="Gubbala S."/>
            <person name="Hale W."/>
            <person name="Han Y."/>
            <person name="Hemphill L."/>
            <person name="Highlander S.K."/>
            <person name="Hirani K."/>
            <person name="Hogues M."/>
            <person name="Jackson L."/>
            <person name="Jakkamsetti A."/>
            <person name="Javaid M."/>
            <person name="Jiang H."/>
            <person name="Korchina V."/>
            <person name="Kovar C."/>
            <person name="Lara F."/>
            <person name="Lee S."/>
            <person name="Mata R."/>
            <person name="Mathew T."/>
            <person name="Moen C."/>
            <person name="Morales K."/>
            <person name="Munidasa M."/>
            <person name="Nazareth L."/>
            <person name="Ngo R."/>
            <person name="Nguyen L."/>
            <person name="Okwuonu G."/>
            <person name="Ongeri F."/>
            <person name="Patil S."/>
            <person name="Petrosino J."/>
            <person name="Pham C."/>
            <person name="Pham P."/>
            <person name="Pu L.-L."/>
            <person name="Puazo M."/>
            <person name="Raj R."/>
            <person name="Reid J."/>
            <person name="Rouhana J."/>
            <person name="Saada N."/>
            <person name="Shang Y."/>
            <person name="Simmons D."/>
            <person name="Thornton R."/>
            <person name="Warren J."/>
            <person name="Weissenberger G."/>
            <person name="Zhang J."/>
            <person name="Zhang L."/>
            <person name="Zhou C."/>
            <person name="Zhu D."/>
            <person name="Muzny D."/>
            <person name="Worley K."/>
            <person name="Gibbs R."/>
        </authorList>
    </citation>
    <scope>NUCLEOTIDE SEQUENCE [LARGE SCALE GENOMIC DNA]</scope>
    <source>
        <strain evidence="6 7">DSM 16047</strain>
    </source>
</reference>
<dbReference type="PANTHER" id="PTHR32332:SF20">
    <property type="entry name" value="2-NITROPROPANE DIOXYGENASE-LIKE PROTEIN"/>
    <property type="match status" value="1"/>
</dbReference>
<evidence type="ECO:0000256" key="4">
    <source>
        <dbReference type="ARBA" id="ARBA00022643"/>
    </source>
</evidence>
<dbReference type="AlphaFoldDB" id="C2ENE2"/>
<dbReference type="Gene3D" id="3.20.20.70">
    <property type="entry name" value="Aldolase class I"/>
    <property type="match status" value="1"/>
</dbReference>
<dbReference type="InterPro" id="IPR013785">
    <property type="entry name" value="Aldolase_TIM"/>
</dbReference>
<dbReference type="SUPFAM" id="SSF51412">
    <property type="entry name" value="Inosine monophosphate dehydrogenase (IMPDH)"/>
    <property type="match status" value="1"/>
</dbReference>
<evidence type="ECO:0000256" key="2">
    <source>
        <dbReference type="ARBA" id="ARBA00013457"/>
    </source>
</evidence>
<evidence type="ECO:0000256" key="3">
    <source>
        <dbReference type="ARBA" id="ARBA00022630"/>
    </source>
</evidence>
<sequence>MNKLTKVLGIEKPIIQAPMHTLTNYHLVSAVSKAGGLGVLGVNAGYVVPDTTSGASQHSDCGTKENGSIIGGNRAVNMMKEQIKGVRSITNKPFGIQLAGTHEDPKDDPDAYAMFKLMVEEKVPVAIFGGFGQTVSKNWVDLLHDNGIKVINRSNTPTAEDTEQAVKNGVDVIGATGFDEGGTVPTKVIGTFDIVPLVVDHAHGVPVVAAGGISDVRTVKAAFALGAQGVYIGSAFLASEEAPLAENIKQMLVDNDADKMLLYRAVPAFYRSLPGELPNKLAKMNEEGKTGKEIFAAANNYQGMINGMVKGDLSTGYASFGMGISFIHEIKPAAQIVEELNQGVPEN</sequence>
<dbReference type="HOGENOM" id="CLU_038732_1_2_9"/>
<evidence type="ECO:0000256" key="5">
    <source>
        <dbReference type="ARBA" id="ARBA00023002"/>
    </source>
</evidence>
<dbReference type="PANTHER" id="PTHR32332">
    <property type="entry name" value="2-NITROPROPANE DIOXYGENASE"/>
    <property type="match status" value="1"/>
</dbReference>
<organism evidence="6 7">
    <name type="scientific">Lactobacillus ultunensis DSM 16047</name>
    <dbReference type="NCBI Taxonomy" id="525365"/>
    <lineage>
        <taxon>Bacteria</taxon>
        <taxon>Bacillati</taxon>
        <taxon>Bacillota</taxon>
        <taxon>Bacilli</taxon>
        <taxon>Lactobacillales</taxon>
        <taxon>Lactobacillaceae</taxon>
        <taxon>Lactobacillus</taxon>
    </lineage>
</organism>